<dbReference type="CDD" id="cd05236">
    <property type="entry name" value="FAR-N_SDR_e"/>
    <property type="match status" value="1"/>
</dbReference>
<evidence type="ECO:0000256" key="2">
    <source>
        <dbReference type="ARBA" id="ARBA00005928"/>
    </source>
</evidence>
<dbReference type="GO" id="GO:0016020">
    <property type="term" value="C:membrane"/>
    <property type="evidence" value="ECO:0007669"/>
    <property type="project" value="UniProtKB-SubCell"/>
</dbReference>
<evidence type="ECO:0000256" key="10">
    <source>
        <dbReference type="RuleBase" id="RU363097"/>
    </source>
</evidence>
<dbReference type="PANTHER" id="PTHR11011:SF60">
    <property type="entry name" value="FATTY ACYL-COA REDUCTASE-RELATED"/>
    <property type="match status" value="1"/>
</dbReference>
<comment type="subcellular location">
    <subcellularLocation>
        <location evidence="1">Membrane</location>
        <topology evidence="1">Multi-pass membrane protein</topology>
    </subcellularLocation>
</comment>
<keyword evidence="8 10" id="KW-0472">Membrane</keyword>
<dbReference type="InterPro" id="IPR026055">
    <property type="entry name" value="FAR"/>
</dbReference>
<dbReference type="OrthoDB" id="429813at2759"/>
<feature type="domain" description="Fatty acyl-CoA reductase C-terminal" evidence="11">
    <location>
        <begin position="396"/>
        <end position="488"/>
    </location>
</feature>
<accession>A0A6P3XM86</accession>
<evidence type="ECO:0000256" key="5">
    <source>
        <dbReference type="ARBA" id="ARBA00022857"/>
    </source>
</evidence>
<evidence type="ECO:0000313" key="14">
    <source>
        <dbReference type="RefSeq" id="XP_014479570.1"/>
    </source>
</evidence>
<feature type="transmembrane region" description="Helical" evidence="10">
    <location>
        <begin position="391"/>
        <end position="412"/>
    </location>
</feature>
<evidence type="ECO:0000256" key="8">
    <source>
        <dbReference type="ARBA" id="ARBA00023136"/>
    </source>
</evidence>
<evidence type="ECO:0000259" key="12">
    <source>
        <dbReference type="Pfam" id="PF07993"/>
    </source>
</evidence>
<dbReference type="Gene3D" id="3.40.50.720">
    <property type="entry name" value="NAD(P)-binding Rossmann-like Domain"/>
    <property type="match status" value="1"/>
</dbReference>
<evidence type="ECO:0000256" key="1">
    <source>
        <dbReference type="ARBA" id="ARBA00004141"/>
    </source>
</evidence>
<keyword evidence="3 10" id="KW-0444">Lipid biosynthesis</keyword>
<dbReference type="Proteomes" id="UP000515204">
    <property type="component" value="Unplaced"/>
</dbReference>
<comment type="catalytic activity">
    <reaction evidence="9 10">
        <text>a long-chain fatty acyl-CoA + 2 NADPH + 2 H(+) = a long-chain primary fatty alcohol + 2 NADP(+) + CoA</text>
        <dbReference type="Rhea" id="RHEA:52716"/>
        <dbReference type="ChEBI" id="CHEBI:15378"/>
        <dbReference type="ChEBI" id="CHEBI:57287"/>
        <dbReference type="ChEBI" id="CHEBI:57783"/>
        <dbReference type="ChEBI" id="CHEBI:58349"/>
        <dbReference type="ChEBI" id="CHEBI:77396"/>
        <dbReference type="ChEBI" id="CHEBI:83139"/>
        <dbReference type="EC" id="1.2.1.84"/>
    </reaction>
</comment>
<feature type="domain" description="Thioester reductase (TE)" evidence="12">
    <location>
        <begin position="41"/>
        <end position="309"/>
    </location>
</feature>
<evidence type="ECO:0000256" key="4">
    <source>
        <dbReference type="ARBA" id="ARBA00022692"/>
    </source>
</evidence>
<keyword evidence="5 10" id="KW-0521">NADP</keyword>
<evidence type="ECO:0000259" key="11">
    <source>
        <dbReference type="Pfam" id="PF03015"/>
    </source>
</evidence>
<dbReference type="GO" id="GO:0102965">
    <property type="term" value="F:alcohol-forming long-chain fatty acyl-CoA reductase activity"/>
    <property type="evidence" value="ECO:0007669"/>
    <property type="project" value="UniProtKB-EC"/>
</dbReference>
<evidence type="ECO:0000256" key="3">
    <source>
        <dbReference type="ARBA" id="ARBA00022516"/>
    </source>
</evidence>
<dbReference type="GO" id="GO:0005777">
    <property type="term" value="C:peroxisome"/>
    <property type="evidence" value="ECO:0007669"/>
    <property type="project" value="TreeGrafter"/>
</dbReference>
<name>A0A6P3XM86_DINQU</name>
<dbReference type="Pfam" id="PF03015">
    <property type="entry name" value="Sterile"/>
    <property type="match status" value="1"/>
</dbReference>
<evidence type="ECO:0000256" key="6">
    <source>
        <dbReference type="ARBA" id="ARBA00022989"/>
    </source>
</evidence>
<evidence type="ECO:0000256" key="7">
    <source>
        <dbReference type="ARBA" id="ARBA00023098"/>
    </source>
</evidence>
<sequence>MDRMILKNKTYDDLLDISKPTDTSNCQSEISQYYRGRNILITGSSGFLGILLIERLLRCCPDIGKMYVLMREKKGKSVDERFNELFDNVVYDRMKKEQPDFIAKVIMIEADFGEADLGLSPENRKRLLDTNIIFHMAATVRFNEILRIAVNINVRGTKQMLLFAKEMPNLEAFVYVSTAFCHCVKSFIDEKYYPPPLEADKILTLINILDDDKLENIKPTLLGEWPNTYVYSKAIAEDLVRQYSVGLPACIIRPSIVVTTLKEPISGWTNNLYGAIGIVMGTCIGLLRTLHCVPEYIADMIPADYVIANIIVAGWDIAKRKDTLLSIEETDPDVPETERTPIYNCVSSPQNPITWKRFTSLNEKYGLQIPSTKMIWYYKFTLNRYRFMNEIYVIFLHFIPAVIVDVLAFLIGRKPMLVKSYKKLDKFINVVTYFTIRQWQFRNDAVLKLWSRLNLADRKMFNFNVQDLSWKEFTVNMVFGLRLYLLKDTEDTIEQARIRYRKMKIVHYTIITIVSILLMWGILSLANFVISFFS</sequence>
<dbReference type="GO" id="GO:0080019">
    <property type="term" value="F:alcohol-forming very long-chain fatty acyl-CoA reductase activity"/>
    <property type="evidence" value="ECO:0007669"/>
    <property type="project" value="InterPro"/>
</dbReference>
<feature type="transmembrane region" description="Helical" evidence="10">
    <location>
        <begin position="505"/>
        <end position="533"/>
    </location>
</feature>
<dbReference type="SUPFAM" id="SSF51735">
    <property type="entry name" value="NAD(P)-binding Rossmann-fold domains"/>
    <property type="match status" value="1"/>
</dbReference>
<proteinExistence type="inferred from homology"/>
<dbReference type="GO" id="GO:0035336">
    <property type="term" value="P:long-chain fatty-acyl-CoA metabolic process"/>
    <property type="evidence" value="ECO:0007669"/>
    <property type="project" value="TreeGrafter"/>
</dbReference>
<keyword evidence="7 10" id="KW-0443">Lipid metabolism</keyword>
<dbReference type="CDD" id="cd09071">
    <property type="entry name" value="FAR_C"/>
    <property type="match status" value="1"/>
</dbReference>
<dbReference type="PANTHER" id="PTHR11011">
    <property type="entry name" value="MALE STERILITY PROTEIN 2-RELATED"/>
    <property type="match status" value="1"/>
</dbReference>
<organism evidence="13 14">
    <name type="scientific">Dinoponera quadriceps</name>
    <name type="common">South American ant</name>
    <dbReference type="NCBI Taxonomy" id="609295"/>
    <lineage>
        <taxon>Eukaryota</taxon>
        <taxon>Metazoa</taxon>
        <taxon>Ecdysozoa</taxon>
        <taxon>Arthropoda</taxon>
        <taxon>Hexapoda</taxon>
        <taxon>Insecta</taxon>
        <taxon>Pterygota</taxon>
        <taxon>Neoptera</taxon>
        <taxon>Endopterygota</taxon>
        <taxon>Hymenoptera</taxon>
        <taxon>Apocrita</taxon>
        <taxon>Aculeata</taxon>
        <taxon>Formicoidea</taxon>
        <taxon>Formicidae</taxon>
        <taxon>Ponerinae</taxon>
        <taxon>Ponerini</taxon>
        <taxon>Dinoponera</taxon>
    </lineage>
</organism>
<dbReference type="InterPro" id="IPR036291">
    <property type="entry name" value="NAD(P)-bd_dom_sf"/>
</dbReference>
<keyword evidence="6 10" id="KW-1133">Transmembrane helix</keyword>
<comment type="similarity">
    <text evidence="2 10">Belongs to the fatty acyl-CoA reductase family.</text>
</comment>
<evidence type="ECO:0000313" key="13">
    <source>
        <dbReference type="Proteomes" id="UP000515204"/>
    </source>
</evidence>
<dbReference type="AlphaFoldDB" id="A0A6P3XM86"/>
<evidence type="ECO:0000256" key="9">
    <source>
        <dbReference type="ARBA" id="ARBA00052530"/>
    </source>
</evidence>
<dbReference type="InterPro" id="IPR013120">
    <property type="entry name" value="FAR_NAD-bd"/>
</dbReference>
<dbReference type="GeneID" id="106746932"/>
<dbReference type="InterPro" id="IPR033640">
    <property type="entry name" value="FAR_C"/>
</dbReference>
<gene>
    <name evidence="14" type="primary">LOC106746932</name>
</gene>
<protein>
    <recommendedName>
        <fullName evidence="10">Fatty acyl-CoA reductase</fullName>
        <ecNumber evidence="10">1.2.1.84</ecNumber>
    </recommendedName>
</protein>
<reference evidence="14" key="1">
    <citation type="submission" date="2025-08" db="UniProtKB">
        <authorList>
            <consortium name="RefSeq"/>
        </authorList>
    </citation>
    <scope>IDENTIFICATION</scope>
</reference>
<keyword evidence="4 10" id="KW-0812">Transmembrane</keyword>
<keyword evidence="13" id="KW-1185">Reference proteome</keyword>
<comment type="function">
    <text evidence="10">Catalyzes the reduction of fatty acyl-CoA to fatty alcohols.</text>
</comment>
<dbReference type="Pfam" id="PF07993">
    <property type="entry name" value="NAD_binding_4"/>
    <property type="match status" value="1"/>
</dbReference>
<dbReference type="EC" id="1.2.1.84" evidence="10"/>
<keyword evidence="10" id="KW-0560">Oxidoreductase</keyword>
<dbReference type="FunFam" id="3.40.50.720:FF:000143">
    <property type="entry name" value="Fatty acyl-CoA reductase"/>
    <property type="match status" value="1"/>
</dbReference>
<dbReference type="RefSeq" id="XP_014479570.1">
    <property type="nucleotide sequence ID" value="XM_014624084.1"/>
</dbReference>
<dbReference type="KEGG" id="dqu:106746932"/>